<protein>
    <recommendedName>
        <fullName evidence="1">DUF4097 domain-containing protein</fullName>
    </recommendedName>
</protein>
<dbReference type="Proteomes" id="UP000050909">
    <property type="component" value="Unassembled WGS sequence"/>
</dbReference>
<comment type="caution">
    <text evidence="2">The sequence shown here is derived from an EMBL/GenBank/DDBJ whole genome shotgun (WGS) entry which is preliminary data.</text>
</comment>
<accession>A0A0R1H578</accession>
<dbReference type="PANTHER" id="PTHR34094">
    <property type="match status" value="1"/>
</dbReference>
<sequence length="405" mass="44964">MNINDFLDNKFGQYPKTDELADLRESIEEDMNNFVQQKVASGHTEEEAVAIAIENASDLDQLLKFIGEQEVDYSKSFNLYSQINRRLNSLELVNSYSVELQNISELHLNFHLGNILILPTTDNKLTVREFMSREIKGLFSTPSKVGNVLQIEQGPRKIVGILRNRIEISLPQSFAGFFSLTSSTGNVIVTKLHSDILFDLTINSGNIRLTDLDVKRIQVDAKSGNLKAQHIKTTDFHINGKSGNVRLQDVHVQGTANQFVITMKSGNLKLTDIIAETLVTNCTSGNIRLEDVTAKFFDLKTQSGYIRALNIAGAGKILCRSGNVRLDFNQLTGDLRVEEKSGQIKVAFPTETAYQFDVTSKTGRVLLPKNAKITDYNKGQTLGQVGQLPANNVTLSTVNGNIKLQ</sequence>
<name>A0A0R1H578_9LACO</name>
<keyword evidence="3" id="KW-1185">Reference proteome</keyword>
<dbReference type="PANTHER" id="PTHR34094:SF1">
    <property type="entry name" value="PROTEIN FAM185A"/>
    <property type="match status" value="1"/>
</dbReference>
<proteinExistence type="predicted"/>
<dbReference type="Pfam" id="PF13349">
    <property type="entry name" value="DUF4097"/>
    <property type="match status" value="2"/>
</dbReference>
<dbReference type="EMBL" id="AZCV01000001">
    <property type="protein sequence ID" value="KRK38738.1"/>
    <property type="molecule type" value="Genomic_DNA"/>
</dbReference>
<dbReference type="PATRIC" id="fig|1423722.3.peg.436"/>
<dbReference type="InterPro" id="IPR025164">
    <property type="entry name" value="Toastrack_DUF4097"/>
</dbReference>
<evidence type="ECO:0000259" key="1">
    <source>
        <dbReference type="Pfam" id="PF13349"/>
    </source>
</evidence>
<dbReference type="Gene3D" id="2.160.20.120">
    <property type="match status" value="1"/>
</dbReference>
<feature type="domain" description="DUF4097" evidence="1">
    <location>
        <begin position="103"/>
        <end position="254"/>
    </location>
</feature>
<feature type="domain" description="DUF4097" evidence="1">
    <location>
        <begin position="255"/>
        <end position="404"/>
    </location>
</feature>
<dbReference type="AlphaFoldDB" id="A0A0R1H578"/>
<reference evidence="2 3" key="1">
    <citation type="journal article" date="2015" name="Genome Announc.">
        <title>Expanding the biotechnology potential of lactobacilli through comparative genomics of 213 strains and associated genera.</title>
        <authorList>
            <person name="Sun Z."/>
            <person name="Harris H.M."/>
            <person name="McCann A."/>
            <person name="Guo C."/>
            <person name="Argimon S."/>
            <person name="Zhang W."/>
            <person name="Yang X."/>
            <person name="Jeffery I.B."/>
            <person name="Cooney J.C."/>
            <person name="Kagawa T.F."/>
            <person name="Liu W."/>
            <person name="Song Y."/>
            <person name="Salvetti E."/>
            <person name="Wrobel A."/>
            <person name="Rasinkangas P."/>
            <person name="Parkhill J."/>
            <person name="Rea M.C."/>
            <person name="O'Sullivan O."/>
            <person name="Ritari J."/>
            <person name="Douillard F.P."/>
            <person name="Paul Ross R."/>
            <person name="Yang R."/>
            <person name="Briner A.E."/>
            <person name="Felis G.E."/>
            <person name="de Vos W.M."/>
            <person name="Barrangou R."/>
            <person name="Klaenhammer T.R."/>
            <person name="Caufield P.W."/>
            <person name="Cui Y."/>
            <person name="Zhang H."/>
            <person name="O'Toole P.W."/>
        </authorList>
    </citation>
    <scope>NUCLEOTIDE SEQUENCE [LARGE SCALE GENOMIC DNA]</scope>
    <source>
        <strain evidence="2 3">DSM 20534</strain>
    </source>
</reference>
<evidence type="ECO:0000313" key="3">
    <source>
        <dbReference type="Proteomes" id="UP000050909"/>
    </source>
</evidence>
<dbReference type="RefSeq" id="WP_056945996.1">
    <property type="nucleotide sequence ID" value="NZ_AZCV01000001.1"/>
</dbReference>
<gene>
    <name evidence="2" type="ORF">FC62_GL000428</name>
</gene>
<organism evidence="2 3">
    <name type="scientific">Amylolactobacillus amylotrophicus DSM 20534</name>
    <dbReference type="NCBI Taxonomy" id="1423722"/>
    <lineage>
        <taxon>Bacteria</taxon>
        <taxon>Bacillati</taxon>
        <taxon>Bacillota</taxon>
        <taxon>Bacilli</taxon>
        <taxon>Lactobacillales</taxon>
        <taxon>Lactobacillaceae</taxon>
        <taxon>Amylolactobacillus</taxon>
    </lineage>
</organism>
<evidence type="ECO:0000313" key="2">
    <source>
        <dbReference type="EMBL" id="KRK38738.1"/>
    </source>
</evidence>